<keyword evidence="7" id="KW-1185">Reference proteome</keyword>
<dbReference type="GO" id="GO:0016020">
    <property type="term" value="C:membrane"/>
    <property type="evidence" value="ECO:0007669"/>
    <property type="project" value="InterPro"/>
</dbReference>
<dbReference type="GO" id="GO:0016168">
    <property type="term" value="F:chlorophyll binding"/>
    <property type="evidence" value="ECO:0007669"/>
    <property type="project" value="UniProtKB-KW"/>
</dbReference>
<dbReference type="GO" id="GO:0009765">
    <property type="term" value="P:photosynthesis, light harvesting"/>
    <property type="evidence" value="ECO:0007669"/>
    <property type="project" value="InterPro"/>
</dbReference>
<dbReference type="InterPro" id="IPR022796">
    <property type="entry name" value="Chloroa_b-bind"/>
</dbReference>
<reference evidence="7" key="1">
    <citation type="journal article" date="2013" name="Nature">
        <title>Pan genome of the phytoplankton Emiliania underpins its global distribution.</title>
        <authorList>
            <person name="Read B.A."/>
            <person name="Kegel J."/>
            <person name="Klute M.J."/>
            <person name="Kuo A."/>
            <person name="Lefebvre S.C."/>
            <person name="Maumus F."/>
            <person name="Mayer C."/>
            <person name="Miller J."/>
            <person name="Monier A."/>
            <person name="Salamov A."/>
            <person name="Young J."/>
            <person name="Aguilar M."/>
            <person name="Claverie J.M."/>
            <person name="Frickenhaus S."/>
            <person name="Gonzalez K."/>
            <person name="Herman E.K."/>
            <person name="Lin Y.C."/>
            <person name="Napier J."/>
            <person name="Ogata H."/>
            <person name="Sarno A.F."/>
            <person name="Shmutz J."/>
            <person name="Schroeder D."/>
            <person name="de Vargas C."/>
            <person name="Verret F."/>
            <person name="von Dassow P."/>
            <person name="Valentin K."/>
            <person name="Van de Peer Y."/>
            <person name="Wheeler G."/>
            <person name="Dacks J.B."/>
            <person name="Delwiche C.F."/>
            <person name="Dyhrman S.T."/>
            <person name="Glockner G."/>
            <person name="John U."/>
            <person name="Richards T."/>
            <person name="Worden A.Z."/>
            <person name="Zhang X."/>
            <person name="Grigoriev I.V."/>
            <person name="Allen A.E."/>
            <person name="Bidle K."/>
            <person name="Borodovsky M."/>
            <person name="Bowler C."/>
            <person name="Brownlee C."/>
            <person name="Cock J.M."/>
            <person name="Elias M."/>
            <person name="Gladyshev V.N."/>
            <person name="Groth M."/>
            <person name="Guda C."/>
            <person name="Hadaegh A."/>
            <person name="Iglesias-Rodriguez M.D."/>
            <person name="Jenkins J."/>
            <person name="Jones B.M."/>
            <person name="Lawson T."/>
            <person name="Leese F."/>
            <person name="Lindquist E."/>
            <person name="Lobanov A."/>
            <person name="Lomsadze A."/>
            <person name="Malik S.B."/>
            <person name="Marsh M.E."/>
            <person name="Mackinder L."/>
            <person name="Mock T."/>
            <person name="Mueller-Roeber B."/>
            <person name="Pagarete A."/>
            <person name="Parker M."/>
            <person name="Probert I."/>
            <person name="Quesneville H."/>
            <person name="Raines C."/>
            <person name="Rensing S.A."/>
            <person name="Riano-Pachon D.M."/>
            <person name="Richier S."/>
            <person name="Rokitta S."/>
            <person name="Shiraiwa Y."/>
            <person name="Soanes D.M."/>
            <person name="van der Giezen M."/>
            <person name="Wahlund T.M."/>
            <person name="Williams B."/>
            <person name="Wilson W."/>
            <person name="Wolfe G."/>
            <person name="Wurch L.L."/>
        </authorList>
    </citation>
    <scope>NUCLEOTIDE SEQUENCE</scope>
</reference>
<dbReference type="SUPFAM" id="SSF103511">
    <property type="entry name" value="Chlorophyll a-b binding protein"/>
    <property type="match status" value="1"/>
</dbReference>
<evidence type="ECO:0000256" key="1">
    <source>
        <dbReference type="ARBA" id="ARBA00004229"/>
    </source>
</evidence>
<dbReference type="KEGG" id="ehx:EMIHUDRAFT_233788"/>
<feature type="binding site" description="axial binding residue" evidence="5">
    <location>
        <position position="50"/>
    </location>
    <ligand>
        <name>chlorophyll b</name>
        <dbReference type="ChEBI" id="CHEBI:61721"/>
        <label>1</label>
    </ligand>
    <ligandPart>
        <name>Mg</name>
        <dbReference type="ChEBI" id="CHEBI:25107"/>
    </ligandPart>
</feature>
<evidence type="ECO:0000256" key="2">
    <source>
        <dbReference type="ARBA" id="ARBA00022528"/>
    </source>
</evidence>
<proteinExistence type="predicted"/>
<dbReference type="RefSeq" id="XP_005781996.1">
    <property type="nucleotide sequence ID" value="XM_005781939.1"/>
</dbReference>
<comment type="subcellular location">
    <subcellularLocation>
        <location evidence="1">Plastid</location>
        <location evidence="1">Chloroplast</location>
    </subcellularLocation>
</comment>
<organism evidence="6 7">
    <name type="scientific">Emiliania huxleyi (strain CCMP1516)</name>
    <dbReference type="NCBI Taxonomy" id="280463"/>
    <lineage>
        <taxon>Eukaryota</taxon>
        <taxon>Haptista</taxon>
        <taxon>Haptophyta</taxon>
        <taxon>Prymnesiophyceae</taxon>
        <taxon>Isochrysidales</taxon>
        <taxon>Noelaerhabdaceae</taxon>
        <taxon>Emiliania</taxon>
    </lineage>
</organism>
<dbReference type="HOGENOM" id="CLU_1099776_0_0_1"/>
<evidence type="ECO:0000256" key="3">
    <source>
        <dbReference type="ARBA" id="ARBA00022531"/>
    </source>
</evidence>
<accession>A0A0D3K1D2</accession>
<evidence type="ECO:0000313" key="6">
    <source>
        <dbReference type="EnsemblProtists" id="EOD29567"/>
    </source>
</evidence>
<keyword evidence="3" id="KW-0602">Photosynthesis</keyword>
<reference evidence="6" key="2">
    <citation type="submission" date="2024-10" db="UniProtKB">
        <authorList>
            <consortium name="EnsemblProtists"/>
        </authorList>
    </citation>
    <scope>IDENTIFICATION</scope>
</reference>
<keyword evidence="5" id="KW-0148">Chlorophyll</keyword>
<feature type="binding site" evidence="5">
    <location>
        <position position="48"/>
    </location>
    <ligand>
        <name>chlorophyll a</name>
        <dbReference type="ChEBI" id="CHEBI:58416"/>
        <label>1</label>
    </ligand>
</feature>
<name>A0A0D3K1D2_EMIH1</name>
<evidence type="ECO:0008006" key="8">
    <source>
        <dbReference type="Google" id="ProtNLM"/>
    </source>
</evidence>
<sequence>MVPTSPSTPRSVAIPLLQSPMIGDLGFDPLGLATADNLQRMREAEVRHGRLAMVAAWGWPVAEVGFAVAQRLLPVSSVCSGDGCGVDRTEAGRQAALQLSDIGLISACYWGALLAAAARRGCAFDPLRLRLELAELKHGRLAMAAVALHWATKLAGARGSAAAALAAGETCVYSAAESLRSVQGVCMPQWTAAPFDAVLSYEILFRVLTGYFREPYF</sequence>
<dbReference type="PANTHER" id="PTHR21649">
    <property type="entry name" value="CHLOROPHYLL A/B BINDING PROTEIN"/>
    <property type="match status" value="1"/>
</dbReference>
<evidence type="ECO:0000256" key="5">
    <source>
        <dbReference type="PIRSR" id="PIRSR601344-1"/>
    </source>
</evidence>
<dbReference type="Pfam" id="PF00504">
    <property type="entry name" value="Chloroa_b-bind"/>
    <property type="match status" value="1"/>
</dbReference>
<dbReference type="EnsemblProtists" id="EOD29567">
    <property type="protein sequence ID" value="EOD29567"/>
    <property type="gene ID" value="EMIHUDRAFT_233788"/>
</dbReference>
<keyword evidence="2" id="KW-0150">Chloroplast</keyword>
<keyword evidence="4" id="KW-0934">Plastid</keyword>
<dbReference type="GO" id="GO:0009507">
    <property type="term" value="C:chloroplast"/>
    <property type="evidence" value="ECO:0007669"/>
    <property type="project" value="UniProtKB-SubCell"/>
</dbReference>
<dbReference type="Proteomes" id="UP000013827">
    <property type="component" value="Unassembled WGS sequence"/>
</dbReference>
<dbReference type="eggNOG" id="ENOG502S2YV">
    <property type="taxonomic scope" value="Eukaryota"/>
</dbReference>
<evidence type="ECO:0000313" key="7">
    <source>
        <dbReference type="Proteomes" id="UP000013827"/>
    </source>
</evidence>
<dbReference type="Gene3D" id="1.10.3460.10">
    <property type="entry name" value="Chlorophyll a/b binding protein domain"/>
    <property type="match status" value="2"/>
</dbReference>
<dbReference type="GeneID" id="17274841"/>
<dbReference type="OMA" id="ISACYWG"/>
<feature type="binding site" evidence="5">
    <location>
        <position position="45"/>
    </location>
    <ligand>
        <name>chlorophyll a</name>
        <dbReference type="ChEBI" id="CHEBI:58416"/>
        <label>1</label>
    </ligand>
</feature>
<keyword evidence="5" id="KW-0157">Chromophore</keyword>
<dbReference type="InterPro" id="IPR001344">
    <property type="entry name" value="Chloro_AB-bd_pln"/>
</dbReference>
<dbReference type="AlphaFoldDB" id="A0A0D3K1D2"/>
<protein>
    <recommendedName>
        <fullName evidence="8">Light harvesting protein</fullName>
    </recommendedName>
</protein>
<evidence type="ECO:0000256" key="4">
    <source>
        <dbReference type="ARBA" id="ARBA00022640"/>
    </source>
</evidence>
<dbReference type="PaxDb" id="2903-EOD29567"/>